<gene>
    <name evidence="3" type="ORF">CWE09_05905</name>
</gene>
<comment type="caution">
    <text evidence="3">The sequence shown here is derived from an EMBL/GenBank/DDBJ whole genome shotgun (WGS) entry which is preliminary data.</text>
</comment>
<proteinExistence type="predicted"/>
<accession>A0A432W9H7</accession>
<evidence type="ECO:0000256" key="2">
    <source>
        <dbReference type="SAM" id="SignalP"/>
    </source>
</evidence>
<dbReference type="EMBL" id="PIPL01000001">
    <property type="protein sequence ID" value="RUO26248.1"/>
    <property type="molecule type" value="Genomic_DNA"/>
</dbReference>
<dbReference type="Proteomes" id="UP000288293">
    <property type="component" value="Unassembled WGS sequence"/>
</dbReference>
<evidence type="ECO:0000256" key="1">
    <source>
        <dbReference type="SAM" id="MobiDB-lite"/>
    </source>
</evidence>
<dbReference type="AlphaFoldDB" id="A0A432W9H7"/>
<name>A0A432W9H7_9GAMM</name>
<keyword evidence="4" id="KW-1185">Reference proteome</keyword>
<evidence type="ECO:0000313" key="3">
    <source>
        <dbReference type="EMBL" id="RUO26248.1"/>
    </source>
</evidence>
<feature type="chain" id="PRO_5019136517" evidence="2">
    <location>
        <begin position="19"/>
        <end position="158"/>
    </location>
</feature>
<organism evidence="3 4">
    <name type="scientific">Aliidiomarina minuta</name>
    <dbReference type="NCBI Taxonomy" id="880057"/>
    <lineage>
        <taxon>Bacteria</taxon>
        <taxon>Pseudomonadati</taxon>
        <taxon>Pseudomonadota</taxon>
        <taxon>Gammaproteobacteria</taxon>
        <taxon>Alteromonadales</taxon>
        <taxon>Idiomarinaceae</taxon>
        <taxon>Aliidiomarina</taxon>
    </lineage>
</organism>
<dbReference type="PROSITE" id="PS51257">
    <property type="entry name" value="PROKAR_LIPOPROTEIN"/>
    <property type="match status" value="1"/>
</dbReference>
<reference evidence="3 4" key="1">
    <citation type="journal article" date="2011" name="Front. Microbiol.">
        <title>Genomic signatures of strain selection and enhancement in Bacillus atrophaeus var. globigii, a historical biowarfare simulant.</title>
        <authorList>
            <person name="Gibbons H.S."/>
            <person name="Broomall S.M."/>
            <person name="McNew L.A."/>
            <person name="Daligault H."/>
            <person name="Chapman C."/>
            <person name="Bruce D."/>
            <person name="Karavis M."/>
            <person name="Krepps M."/>
            <person name="McGregor P.A."/>
            <person name="Hong C."/>
            <person name="Park K.H."/>
            <person name="Akmal A."/>
            <person name="Feldman A."/>
            <person name="Lin J.S."/>
            <person name="Chang W.E."/>
            <person name="Higgs B.W."/>
            <person name="Demirev P."/>
            <person name="Lindquist J."/>
            <person name="Liem A."/>
            <person name="Fochler E."/>
            <person name="Read T.D."/>
            <person name="Tapia R."/>
            <person name="Johnson S."/>
            <person name="Bishop-Lilly K.A."/>
            <person name="Detter C."/>
            <person name="Han C."/>
            <person name="Sozhamannan S."/>
            <person name="Rosenzweig C.N."/>
            <person name="Skowronski E.W."/>
        </authorList>
    </citation>
    <scope>NUCLEOTIDE SEQUENCE [LARGE SCALE GENOMIC DNA]</scope>
    <source>
        <strain evidence="3 4">MLST1</strain>
    </source>
</reference>
<evidence type="ECO:0000313" key="4">
    <source>
        <dbReference type="Proteomes" id="UP000288293"/>
    </source>
</evidence>
<feature type="signal peptide" evidence="2">
    <location>
        <begin position="1"/>
        <end position="18"/>
    </location>
</feature>
<keyword evidence="2" id="KW-0732">Signal</keyword>
<feature type="region of interest" description="Disordered" evidence="1">
    <location>
        <begin position="26"/>
        <end position="54"/>
    </location>
</feature>
<sequence length="158" mass="17809">MKILLPLLCIASLSACTAATDEEAYMSEPDWQEPTEQTQAARTESGEQDLDQQREDLAREIRDQLPLEANSVEHCALLAFGHKPCGGPQQYLPYSTQGMTEDEHNELLLKTRRYNSLDRQIKEDRGIVSDCAIVPEPELILQEGQCAVKSERPGFEIY</sequence>
<protein>
    <submittedName>
        <fullName evidence="3">Uncharacterized protein</fullName>
    </submittedName>
</protein>